<dbReference type="PANTHER" id="PTHR46160">
    <property type="entry name" value="ALPHA-TECTORIN-RELATED"/>
    <property type="match status" value="1"/>
</dbReference>
<dbReference type="GeneTree" id="ENSGT00940000164679"/>
<dbReference type="InterPro" id="IPR003886">
    <property type="entry name" value="NIDO_dom"/>
</dbReference>
<dbReference type="InterPro" id="IPR052749">
    <property type="entry name" value="Alpha-tectorin"/>
</dbReference>
<keyword evidence="3" id="KW-1185">Reference proteome</keyword>
<dbReference type="PANTHER" id="PTHR46160:SF9">
    <property type="entry name" value="PROTEIN PRY2-RELATED"/>
    <property type="match status" value="1"/>
</dbReference>
<dbReference type="PROSITE" id="PS51220">
    <property type="entry name" value="NIDO"/>
    <property type="match status" value="1"/>
</dbReference>
<feature type="domain" description="NIDO" evidence="1">
    <location>
        <begin position="93"/>
        <end position="234"/>
    </location>
</feature>
<dbReference type="STRING" id="32473.ENSXCOP00000008028"/>
<evidence type="ECO:0000313" key="2">
    <source>
        <dbReference type="Ensembl" id="ENSXCOP00000008028.1"/>
    </source>
</evidence>
<organism evidence="2 3">
    <name type="scientific">Xiphophorus couchianus</name>
    <name type="common">Monterrey platyfish</name>
    <dbReference type="NCBI Taxonomy" id="32473"/>
    <lineage>
        <taxon>Eukaryota</taxon>
        <taxon>Metazoa</taxon>
        <taxon>Chordata</taxon>
        <taxon>Craniata</taxon>
        <taxon>Vertebrata</taxon>
        <taxon>Euteleostomi</taxon>
        <taxon>Actinopterygii</taxon>
        <taxon>Neopterygii</taxon>
        <taxon>Teleostei</taxon>
        <taxon>Neoteleostei</taxon>
        <taxon>Acanthomorphata</taxon>
        <taxon>Ovalentaria</taxon>
        <taxon>Atherinomorphae</taxon>
        <taxon>Cyprinodontiformes</taxon>
        <taxon>Poeciliidae</taxon>
        <taxon>Poeciliinae</taxon>
        <taxon>Xiphophorus</taxon>
    </lineage>
</organism>
<dbReference type="SMART" id="SM00539">
    <property type="entry name" value="NIDO"/>
    <property type="match status" value="1"/>
</dbReference>
<dbReference type="Proteomes" id="UP000261380">
    <property type="component" value="Unplaced"/>
</dbReference>
<reference evidence="2" key="1">
    <citation type="submission" date="2025-08" db="UniProtKB">
        <authorList>
            <consortium name="Ensembl"/>
        </authorList>
    </citation>
    <scope>IDENTIFICATION</scope>
</reference>
<dbReference type="Pfam" id="PF06119">
    <property type="entry name" value="NIDO"/>
    <property type="match status" value="1"/>
</dbReference>
<dbReference type="AlphaFoldDB" id="A0A3B5L6U2"/>
<evidence type="ECO:0000259" key="1">
    <source>
        <dbReference type="PROSITE" id="PS51220"/>
    </source>
</evidence>
<sequence length="286" mass="32127">TTPVAHSVLVTCILTPNHFSLPVFTISASTHQPMASLDGSSPRIALQQPFVYFGQSYNEIYVNHNGHITFNSPWGIHIPQSFPMYGTRDIIAPFWTIFDNRQTGLVYYKQYTRGNILNQATEDINNYFPQFNFTASWVFVATWHEIPYWLHNNSQTTFQAVLISGGQYSFVLMNYGNISPNRWNVQVGYDTINSIHYLTVPGSFSSNPSGNYSVFRLNSNVNVPGRWAFRLDHGSRGCTFNSKTSSSAPMDPLSLDLGGGVNPAVTWRPPVSEQEIGLVRPFTRGI</sequence>
<proteinExistence type="predicted"/>
<protein>
    <recommendedName>
        <fullName evidence="1">NIDO domain-containing protein</fullName>
    </recommendedName>
</protein>
<dbReference type="Ensembl" id="ENSXCOT00000008126.1">
    <property type="protein sequence ID" value="ENSXCOP00000008028.1"/>
    <property type="gene ID" value="ENSXCOG00000006165.1"/>
</dbReference>
<dbReference type="GO" id="GO:0007160">
    <property type="term" value="P:cell-matrix adhesion"/>
    <property type="evidence" value="ECO:0007669"/>
    <property type="project" value="InterPro"/>
</dbReference>
<evidence type="ECO:0000313" key="3">
    <source>
        <dbReference type="Proteomes" id="UP000261380"/>
    </source>
</evidence>
<name>A0A3B5L6U2_9TELE</name>
<accession>A0A3B5L6U2</accession>
<reference evidence="2" key="2">
    <citation type="submission" date="2025-09" db="UniProtKB">
        <authorList>
            <consortium name="Ensembl"/>
        </authorList>
    </citation>
    <scope>IDENTIFICATION</scope>
</reference>